<protein>
    <recommendedName>
        <fullName evidence="3">non-specific serine/threonine protein kinase</fullName>
        <ecNumber evidence="3">2.7.11.1</ecNumber>
    </recommendedName>
</protein>
<evidence type="ECO:0000256" key="6">
    <source>
        <dbReference type="ARBA" id="ARBA00022741"/>
    </source>
</evidence>
<proteinExistence type="inferred from homology"/>
<keyword evidence="7" id="KW-0418">Kinase</keyword>
<keyword evidence="16" id="KW-1185">Reference proteome</keyword>
<dbReference type="InterPro" id="IPR028375">
    <property type="entry name" value="KA1/Ssp2_C"/>
</dbReference>
<dbReference type="Pfam" id="PF00069">
    <property type="entry name" value="Pkinase"/>
    <property type="match status" value="1"/>
</dbReference>
<keyword evidence="6" id="KW-0547">Nucleotide-binding</keyword>
<feature type="compositionally biased region" description="Polar residues" evidence="13">
    <location>
        <begin position="1185"/>
        <end position="1195"/>
    </location>
</feature>
<organism evidence="15 16">
    <name type="scientific">Mucor flavus</name>
    <dbReference type="NCBI Taxonomy" id="439312"/>
    <lineage>
        <taxon>Eukaryota</taxon>
        <taxon>Fungi</taxon>
        <taxon>Fungi incertae sedis</taxon>
        <taxon>Mucoromycota</taxon>
        <taxon>Mucoromycotina</taxon>
        <taxon>Mucoromycetes</taxon>
        <taxon>Mucorales</taxon>
        <taxon>Mucorineae</taxon>
        <taxon>Mucoraceae</taxon>
        <taxon>Mucor</taxon>
    </lineage>
</organism>
<gene>
    <name evidence="15" type="ORF">MFLAVUS_005164</name>
</gene>
<dbReference type="InterPro" id="IPR000719">
    <property type="entry name" value="Prot_kinase_dom"/>
</dbReference>
<name>A0ABP9YXZ6_9FUNG</name>
<dbReference type="SUPFAM" id="SSF56112">
    <property type="entry name" value="Protein kinase-like (PK-like)"/>
    <property type="match status" value="1"/>
</dbReference>
<keyword evidence="5" id="KW-0808">Transferase</keyword>
<keyword evidence="8" id="KW-0067">ATP-binding</keyword>
<dbReference type="CDD" id="cd12122">
    <property type="entry name" value="AMPKA_C"/>
    <property type="match status" value="1"/>
</dbReference>
<dbReference type="EMBL" id="BAABUK010000011">
    <property type="protein sequence ID" value="GAA5811723.1"/>
    <property type="molecule type" value="Genomic_DNA"/>
</dbReference>
<dbReference type="PANTHER" id="PTHR24346:SF110">
    <property type="entry name" value="NON-SPECIFIC SERINE_THREONINE PROTEIN KINASE"/>
    <property type="match status" value="1"/>
</dbReference>
<evidence type="ECO:0000256" key="7">
    <source>
        <dbReference type="ARBA" id="ARBA00022777"/>
    </source>
</evidence>
<dbReference type="Pfam" id="PF16113">
    <property type="entry name" value="ECH_2"/>
    <property type="match status" value="1"/>
</dbReference>
<dbReference type="InterPro" id="IPR011009">
    <property type="entry name" value="Kinase-like_dom_sf"/>
</dbReference>
<feature type="domain" description="Protein kinase" evidence="14">
    <location>
        <begin position="1"/>
        <end position="237"/>
    </location>
</feature>
<comment type="catalytic activity">
    <reaction evidence="12">
        <text>L-seryl-[protein] + ATP = O-phospho-L-seryl-[protein] + ADP + H(+)</text>
        <dbReference type="Rhea" id="RHEA:17989"/>
        <dbReference type="Rhea" id="RHEA-COMP:9863"/>
        <dbReference type="Rhea" id="RHEA-COMP:11604"/>
        <dbReference type="ChEBI" id="CHEBI:15378"/>
        <dbReference type="ChEBI" id="CHEBI:29999"/>
        <dbReference type="ChEBI" id="CHEBI:30616"/>
        <dbReference type="ChEBI" id="CHEBI:83421"/>
        <dbReference type="ChEBI" id="CHEBI:456216"/>
        <dbReference type="EC" id="2.7.11.1"/>
    </reaction>
</comment>
<dbReference type="InterPro" id="IPR045004">
    <property type="entry name" value="ECH_dom"/>
</dbReference>
<comment type="catalytic activity">
    <reaction evidence="11">
        <text>L-threonyl-[protein] + ATP = O-phospho-L-threonyl-[protein] + ADP + H(+)</text>
        <dbReference type="Rhea" id="RHEA:46608"/>
        <dbReference type="Rhea" id="RHEA-COMP:11060"/>
        <dbReference type="Rhea" id="RHEA-COMP:11605"/>
        <dbReference type="ChEBI" id="CHEBI:15378"/>
        <dbReference type="ChEBI" id="CHEBI:30013"/>
        <dbReference type="ChEBI" id="CHEBI:30616"/>
        <dbReference type="ChEBI" id="CHEBI:61977"/>
        <dbReference type="ChEBI" id="CHEBI:456216"/>
        <dbReference type="EC" id="2.7.11.1"/>
    </reaction>
</comment>
<reference evidence="15 16" key="1">
    <citation type="submission" date="2024-04" db="EMBL/GenBank/DDBJ databases">
        <title>genome sequences of Mucor flavus KT1a and Helicostylum pulchrum KT1b strains isolated from the surface of a dry-aged beef.</title>
        <authorList>
            <person name="Toyotome T."/>
            <person name="Hosono M."/>
            <person name="Torimaru M."/>
            <person name="Fukuda K."/>
            <person name="Mikami N."/>
        </authorList>
    </citation>
    <scope>NUCLEOTIDE SEQUENCE [LARGE SCALE GENOMIC DNA]</scope>
    <source>
        <strain evidence="15 16">KT1a</strain>
    </source>
</reference>
<feature type="region of interest" description="Disordered" evidence="13">
    <location>
        <begin position="1161"/>
        <end position="1195"/>
    </location>
</feature>
<dbReference type="InterPro" id="IPR008271">
    <property type="entry name" value="Ser/Thr_kinase_AS"/>
</dbReference>
<dbReference type="EC" id="2.7.11.1" evidence="3"/>
<evidence type="ECO:0000256" key="3">
    <source>
        <dbReference type="ARBA" id="ARBA00012513"/>
    </source>
</evidence>
<dbReference type="Gene3D" id="3.90.226.10">
    <property type="entry name" value="2-enoyl-CoA Hydratase, Chain A, domain 1"/>
    <property type="match status" value="1"/>
</dbReference>
<dbReference type="Gene3D" id="3.30.310.80">
    <property type="entry name" value="Kinase associated domain 1, KA1"/>
    <property type="match status" value="1"/>
</dbReference>
<evidence type="ECO:0000256" key="10">
    <source>
        <dbReference type="ARBA" id="ARBA00023277"/>
    </source>
</evidence>
<evidence type="ECO:0000256" key="1">
    <source>
        <dbReference type="ARBA" id="ARBA00004123"/>
    </source>
</evidence>
<keyword evidence="4" id="KW-0723">Serine/threonine-protein kinase</keyword>
<sequence length="1214" mass="137143">MMAVHAITGQKVALKIINRKKIATMEMGGRVKREIQYLKLLRHPHIIKLYEVITTPTDIIMVIEYAGRELFNYIVEKGRMAEDDARRFFQQIICAVEYCHRHKIVHRDLKPENLLLDANNNVKIADFGLSNIMTDGDFLKTSCGSPNYAAPEVISGKLYAGPEVDVWSCGVILYVMLCGRLPFDDEYIPTLFKKINGGIYTMPSYLSADTKVLLTSMLVVDPLKRITIQEIRKNPWFNKNLPAYLRPLPTAEESENLLIDDDLVAELSTKMGYPTDVIRKGLSEPENNPFKVAYQLVVDHKRLLQDSENNHIQSFFATSPPPWNTSLEDRYKNSKEDDSQLDVQSSISVLSSSLPKSDAFMQAARGRSGSNVSTLPIPPISGTPPPGTMAPASVSRQSSRKLPIDSPVQTKKPHKSRSRWHFGIRSKCPAWEVMLEIYRSLQNVGMEWITIDPYHLRCRYKYPTVGLVVKFDLQLYKLENNSYLVDFKNAGTQRTDDYPYKTLESNLQKKLHIYSGDGNKEEEEASPYLARWRVDEDHGIEHVQSVYPFLDVCIYETFNRYPWDTDTLFQAGLDSIIETLPKTNQDDLIEQAQLLKAKHFYFSSFQQDFDLESYLRYEQEKLDQKRNQLQFDRLEKYDYDHDEDYTTGLPNIIRGWVQDQTVNGLWDKEKLQLEFSKAKAFYYVARVENVDLNAYFSYKVKKEQQNKPACPFANKWMNKGKLGPVKQTNGASFVVTERNGQGPETITLSSPKTKNVLSVNRLKDIQSALSKAEANTNVTSIFVTTTVSDTSNLFEINERIETNDTKVMSCGLAYTETAGLVSHINRQVSINHLSTAYYNTIHSVLARKDPKLIVTFSNGQIPLNAAYLTLCLGFMRVITEHSLLVFTLDLSHAPIPPLLLLASACDRARTTKPLPAGLDLYLALAAPDYAKLRGPELVYLGLADAFVPETKLADAFDTAKNMAICTAPDTNAAIQLALAIHHTYSGPNRLTVWEKYIESVFGAAISFEDLKQRLESHNTPWSKNILNHWSTLPPTLLDVVFKAVKQCQTLNPIEILGLEKELNQKWRQSKDYQQWIDGKQNWIDTCTDFYFEQVEKGNVDEDLVLVYEVPLQVEEEEEETVVCPVTGQKSAGSVCPVKGIQEVQNKCPVTGQVSVDRTTTTCPASGQQKPAECPVTDNSGKYPVSGQQSTTATGGCPFSSQLNDIASAMETQTI</sequence>
<keyword evidence="10" id="KW-0119">Carbohydrate metabolism</keyword>
<dbReference type="Proteomes" id="UP001473302">
    <property type="component" value="Unassembled WGS sequence"/>
</dbReference>
<feature type="region of interest" description="Disordered" evidence="13">
    <location>
        <begin position="361"/>
        <end position="416"/>
    </location>
</feature>
<keyword evidence="9" id="KW-0539">Nucleus</keyword>
<accession>A0ABP9YXZ6</accession>
<evidence type="ECO:0000256" key="13">
    <source>
        <dbReference type="SAM" id="MobiDB-lite"/>
    </source>
</evidence>
<dbReference type="InterPro" id="IPR058841">
    <property type="entry name" value="HTH_76"/>
</dbReference>
<evidence type="ECO:0000256" key="5">
    <source>
        <dbReference type="ARBA" id="ARBA00022679"/>
    </source>
</evidence>
<dbReference type="PROSITE" id="PS00108">
    <property type="entry name" value="PROTEIN_KINASE_ST"/>
    <property type="match status" value="1"/>
</dbReference>
<dbReference type="Pfam" id="PF25871">
    <property type="entry name" value="HTH_76"/>
    <property type="match status" value="2"/>
</dbReference>
<dbReference type="SUPFAM" id="SSF103243">
    <property type="entry name" value="KA1-like"/>
    <property type="match status" value="1"/>
</dbReference>
<evidence type="ECO:0000313" key="15">
    <source>
        <dbReference type="EMBL" id="GAA5811723.1"/>
    </source>
</evidence>
<comment type="subcellular location">
    <subcellularLocation>
        <location evidence="1">Nucleus</location>
    </subcellularLocation>
</comment>
<evidence type="ECO:0000256" key="12">
    <source>
        <dbReference type="ARBA" id="ARBA00048679"/>
    </source>
</evidence>
<evidence type="ECO:0000256" key="4">
    <source>
        <dbReference type="ARBA" id="ARBA00022527"/>
    </source>
</evidence>
<dbReference type="SMART" id="SM00220">
    <property type="entry name" value="S_TKc"/>
    <property type="match status" value="1"/>
</dbReference>
<dbReference type="InterPro" id="IPR032270">
    <property type="entry name" value="AMPK_C"/>
</dbReference>
<dbReference type="Gene3D" id="1.10.510.10">
    <property type="entry name" value="Transferase(Phosphotransferase) domain 1"/>
    <property type="match status" value="1"/>
</dbReference>
<evidence type="ECO:0000256" key="11">
    <source>
        <dbReference type="ARBA" id="ARBA00047899"/>
    </source>
</evidence>
<dbReference type="CDD" id="cd14334">
    <property type="entry name" value="UBA_SNF1_fungi"/>
    <property type="match status" value="1"/>
</dbReference>
<feature type="compositionally biased region" description="Pro residues" evidence="13">
    <location>
        <begin position="376"/>
        <end position="388"/>
    </location>
</feature>
<dbReference type="PROSITE" id="PS50011">
    <property type="entry name" value="PROTEIN_KINASE_DOM"/>
    <property type="match status" value="1"/>
</dbReference>
<evidence type="ECO:0000313" key="16">
    <source>
        <dbReference type="Proteomes" id="UP001473302"/>
    </source>
</evidence>
<evidence type="ECO:0000256" key="8">
    <source>
        <dbReference type="ARBA" id="ARBA00022840"/>
    </source>
</evidence>
<dbReference type="InterPro" id="IPR013896">
    <property type="entry name" value="SNF1_UBA"/>
</dbReference>
<evidence type="ECO:0000259" key="14">
    <source>
        <dbReference type="PROSITE" id="PS50011"/>
    </source>
</evidence>
<evidence type="ECO:0000256" key="9">
    <source>
        <dbReference type="ARBA" id="ARBA00023242"/>
    </source>
</evidence>
<comment type="caution">
    <text evidence="15">The sequence shown here is derived from an EMBL/GenBank/DDBJ whole genome shotgun (WGS) entry which is preliminary data.</text>
</comment>
<evidence type="ECO:0000256" key="2">
    <source>
        <dbReference type="ARBA" id="ARBA00006234"/>
    </source>
</evidence>
<dbReference type="CDD" id="cd14079">
    <property type="entry name" value="STKc_AMPK_alpha"/>
    <property type="match status" value="1"/>
</dbReference>
<comment type="similarity">
    <text evidence="2">Belongs to the protein kinase superfamily. CAMK Ser/Thr protein kinase family. SNF1 subfamily.</text>
</comment>
<dbReference type="PANTHER" id="PTHR24346">
    <property type="entry name" value="MAP/MICROTUBULE AFFINITY-REGULATING KINASE"/>
    <property type="match status" value="1"/>
</dbReference>
<dbReference type="Pfam" id="PF16579">
    <property type="entry name" value="AdenylateSensor"/>
    <property type="match status" value="1"/>
</dbReference>